<dbReference type="AlphaFoldDB" id="A0A9P5P657"/>
<evidence type="ECO:0000313" key="2">
    <source>
        <dbReference type="EMBL" id="KAF9068792.1"/>
    </source>
</evidence>
<evidence type="ECO:0000313" key="3">
    <source>
        <dbReference type="Proteomes" id="UP000772434"/>
    </source>
</evidence>
<name>A0A9P5P657_9AGAR</name>
<dbReference type="OrthoDB" id="5548689at2759"/>
<proteinExistence type="predicted"/>
<evidence type="ECO:0000313" key="1">
    <source>
        <dbReference type="EMBL" id="KAF9058986.1"/>
    </source>
</evidence>
<accession>A0A9P5P657</accession>
<reference evidence="1" key="1">
    <citation type="submission" date="2020-11" db="EMBL/GenBank/DDBJ databases">
        <authorList>
            <consortium name="DOE Joint Genome Institute"/>
            <person name="Ahrendt S."/>
            <person name="Riley R."/>
            <person name="Andreopoulos W."/>
            <person name="Labutti K."/>
            <person name="Pangilinan J."/>
            <person name="Ruiz-Duenas F.J."/>
            <person name="Barrasa J.M."/>
            <person name="Sanchez-Garcia M."/>
            <person name="Camarero S."/>
            <person name="Miyauchi S."/>
            <person name="Serrano A."/>
            <person name="Linde D."/>
            <person name="Babiker R."/>
            <person name="Drula E."/>
            <person name="Ayuso-Fernandez I."/>
            <person name="Pacheco R."/>
            <person name="Padilla G."/>
            <person name="Ferreira P."/>
            <person name="Barriuso J."/>
            <person name="Kellner H."/>
            <person name="Castanera R."/>
            <person name="Alfaro M."/>
            <person name="Ramirez L."/>
            <person name="Pisabarro A.G."/>
            <person name="Kuo A."/>
            <person name="Tritt A."/>
            <person name="Lipzen A."/>
            <person name="He G."/>
            <person name="Yan M."/>
            <person name="Ng V."/>
            <person name="Cullen D."/>
            <person name="Martin F."/>
            <person name="Rosso M.-N."/>
            <person name="Henrissat B."/>
            <person name="Hibbett D."/>
            <person name="Martinez A.T."/>
            <person name="Grigoriev I.V."/>
        </authorList>
    </citation>
    <scope>NUCLEOTIDE SEQUENCE</scope>
    <source>
        <strain evidence="1">AH 40177</strain>
    </source>
</reference>
<dbReference type="SUPFAM" id="SSF52047">
    <property type="entry name" value="RNI-like"/>
    <property type="match status" value="1"/>
</dbReference>
<comment type="caution">
    <text evidence="1">The sequence shown here is derived from an EMBL/GenBank/DDBJ whole genome shotgun (WGS) entry which is preliminary data.</text>
</comment>
<protein>
    <recommendedName>
        <fullName evidence="4">F-box domain-containing protein</fullName>
    </recommendedName>
</protein>
<organism evidence="1 3">
    <name type="scientific">Rhodocollybia butyracea</name>
    <dbReference type="NCBI Taxonomy" id="206335"/>
    <lineage>
        <taxon>Eukaryota</taxon>
        <taxon>Fungi</taxon>
        <taxon>Dikarya</taxon>
        <taxon>Basidiomycota</taxon>
        <taxon>Agaricomycotina</taxon>
        <taxon>Agaricomycetes</taxon>
        <taxon>Agaricomycetidae</taxon>
        <taxon>Agaricales</taxon>
        <taxon>Marasmiineae</taxon>
        <taxon>Omphalotaceae</taxon>
        <taxon>Rhodocollybia</taxon>
    </lineage>
</organism>
<dbReference type="EMBL" id="JADNRY010000057">
    <property type="protein sequence ID" value="KAF9068792.1"/>
    <property type="molecule type" value="Genomic_DNA"/>
</dbReference>
<dbReference type="EMBL" id="JADNRY010000334">
    <property type="protein sequence ID" value="KAF9058986.1"/>
    <property type="molecule type" value="Genomic_DNA"/>
</dbReference>
<gene>
    <name evidence="1" type="ORF">BDP27DRAFT_1503166</name>
    <name evidence="2" type="ORF">BDP27DRAFT_1523927</name>
</gene>
<sequence>MSKAKIQVHNQMYSKRSTSALSQRCSSFESAYQTLYTEFLAKSRHNNIPSSPVARDRLRALISQTRSDLQTCSESTTHNQILRVLELQESLLVPIRTLPSDVLINIFQLVIETSDEPGITYAPSKYWKRPFKLSGFIFPLTWICFWWRDNAFSYSAFWSRIALNCGSITPPSTEVTAFLNECILRSGVSAPMSIKISISLQMGQSPPAIVTMLVSQAHRWRQVALSSEDLYSIDIMFPFKLSSTAHFPLLEDLSVQCYDDKIYSVRNPVLECHPPLQKLYLSKLSESYADVIASRNLKVLELDRYYGVSLARLLHVFPCLESLTLGSFYFKGKPGAQQIPCRSSLLNLKIGRAGYIDIGAWDCVTLPKLTTLDVALLGLVNYDRWEADSEAGTSLGKLKEVVKQSDCVLQRVKLITRAEDYEEYHGTWPKSVLEIVEQFFEDLLVKPERCFVGDLPLQDWKEYLSVSGYY</sequence>
<evidence type="ECO:0008006" key="4">
    <source>
        <dbReference type="Google" id="ProtNLM"/>
    </source>
</evidence>
<keyword evidence="3" id="KW-1185">Reference proteome</keyword>
<dbReference type="Proteomes" id="UP000772434">
    <property type="component" value="Unassembled WGS sequence"/>
</dbReference>